<dbReference type="InterPro" id="IPR020103">
    <property type="entry name" value="PsdUridine_synth_cat_dom_sf"/>
</dbReference>
<keyword evidence="3" id="KW-0413">Isomerase</keyword>
<dbReference type="AlphaFoldDB" id="A0A0W8EAZ4"/>
<dbReference type="EC" id="4.2.1.70" evidence="5"/>
<dbReference type="GO" id="GO:0009982">
    <property type="term" value="F:pseudouridine synthase activity"/>
    <property type="evidence" value="ECO:0007669"/>
    <property type="project" value="InterPro"/>
</dbReference>
<proteinExistence type="inferred from homology"/>
<protein>
    <submittedName>
        <fullName evidence="5">Trna pseudouridine synthase a</fullName>
        <ecNumber evidence="5">4.2.1.70</ecNumber>
    </submittedName>
</protein>
<dbReference type="GO" id="GO:0003723">
    <property type="term" value="F:RNA binding"/>
    <property type="evidence" value="ECO:0007669"/>
    <property type="project" value="InterPro"/>
</dbReference>
<evidence type="ECO:0000313" key="5">
    <source>
        <dbReference type="EMBL" id="KUG05733.1"/>
    </source>
</evidence>
<comment type="similarity">
    <text evidence="1">Belongs to the tRNA pseudouridine synthase TruA family.</text>
</comment>
<dbReference type="SUPFAM" id="SSF55120">
    <property type="entry name" value="Pseudouridine synthase"/>
    <property type="match status" value="1"/>
</dbReference>
<dbReference type="EMBL" id="LNQE01001773">
    <property type="protein sequence ID" value="KUG05733.1"/>
    <property type="molecule type" value="Genomic_DNA"/>
</dbReference>
<dbReference type="InterPro" id="IPR020094">
    <property type="entry name" value="TruA/RsuA/RluB/E/F_N"/>
</dbReference>
<keyword evidence="5" id="KW-0456">Lyase</keyword>
<dbReference type="GO" id="GO:0004730">
    <property type="term" value="F:pseudouridylate synthase activity"/>
    <property type="evidence" value="ECO:0007669"/>
    <property type="project" value="UniProtKB-EC"/>
</dbReference>
<evidence type="ECO:0000256" key="2">
    <source>
        <dbReference type="ARBA" id="ARBA00022694"/>
    </source>
</evidence>
<sequence>MEEVQAADRPPVRLACRVAYIGDRFAGSQMQPAERTVEGEFVAACTRLGLFSDHRAAGFSAAGRTDRGVHARSQVFAFATALPSRARDVLNWQLPKDLWITGCTVVDPGFSPRYDARTRTYRYYFGAADLDIRAMDAASRHFTGTQDFSCFSRSSDRNPERTIISARVWRDQGTGVFEVSGESFLWHMVRLMAACLRRIGEGEEGEEDILRRLEGDRVAPLSPAPPWGLVLWDVDCGISFEPVPETGRSVGFVREQGEYHAVMARVCEVLLPGSGHDRTG</sequence>
<keyword evidence="2" id="KW-0819">tRNA processing</keyword>
<evidence type="ECO:0000259" key="4">
    <source>
        <dbReference type="Pfam" id="PF01416"/>
    </source>
</evidence>
<name>A0A0W8EAZ4_9ZZZZ</name>
<reference evidence="5" key="1">
    <citation type="journal article" date="2015" name="Proc. Natl. Acad. Sci. U.S.A.">
        <title>Networks of energetic and metabolic interactions define dynamics in microbial communities.</title>
        <authorList>
            <person name="Embree M."/>
            <person name="Liu J.K."/>
            <person name="Al-Bassam M.M."/>
            <person name="Zengler K."/>
        </authorList>
    </citation>
    <scope>NUCLEOTIDE SEQUENCE</scope>
</reference>
<dbReference type="PANTHER" id="PTHR11142:SF0">
    <property type="entry name" value="TRNA PSEUDOURIDINE SYNTHASE-LIKE 1"/>
    <property type="match status" value="1"/>
</dbReference>
<dbReference type="PIRSF" id="PIRSF001430">
    <property type="entry name" value="tRNA_psdUrid_synth"/>
    <property type="match status" value="1"/>
</dbReference>
<dbReference type="NCBIfam" id="TIGR00071">
    <property type="entry name" value="hisT_truA"/>
    <property type="match status" value="1"/>
</dbReference>
<gene>
    <name evidence="5" type="ORF">ASZ90_016831</name>
</gene>
<dbReference type="PANTHER" id="PTHR11142">
    <property type="entry name" value="PSEUDOURIDYLATE SYNTHASE"/>
    <property type="match status" value="1"/>
</dbReference>
<dbReference type="InterPro" id="IPR020097">
    <property type="entry name" value="PsdUridine_synth_TruA_a/b_dom"/>
</dbReference>
<organism evidence="5">
    <name type="scientific">hydrocarbon metagenome</name>
    <dbReference type="NCBI Taxonomy" id="938273"/>
    <lineage>
        <taxon>unclassified sequences</taxon>
        <taxon>metagenomes</taxon>
        <taxon>ecological metagenomes</taxon>
    </lineage>
</organism>
<dbReference type="InterPro" id="IPR020095">
    <property type="entry name" value="PsdUridine_synth_TruA_C"/>
</dbReference>
<dbReference type="Pfam" id="PF01416">
    <property type="entry name" value="PseudoU_synth_1"/>
    <property type="match status" value="1"/>
</dbReference>
<dbReference type="InterPro" id="IPR001406">
    <property type="entry name" value="PsdUridine_synth_TruA"/>
</dbReference>
<dbReference type="Gene3D" id="3.30.70.660">
    <property type="entry name" value="Pseudouridine synthase I, catalytic domain, C-terminal subdomain"/>
    <property type="match status" value="1"/>
</dbReference>
<evidence type="ECO:0000256" key="3">
    <source>
        <dbReference type="ARBA" id="ARBA00023235"/>
    </source>
</evidence>
<comment type="caution">
    <text evidence="5">The sequence shown here is derived from an EMBL/GenBank/DDBJ whole genome shotgun (WGS) entry which is preliminary data.</text>
</comment>
<dbReference type="HAMAP" id="MF_00171">
    <property type="entry name" value="TruA"/>
    <property type="match status" value="1"/>
</dbReference>
<dbReference type="GO" id="GO:0031119">
    <property type="term" value="P:tRNA pseudouridine synthesis"/>
    <property type="evidence" value="ECO:0007669"/>
    <property type="project" value="TreeGrafter"/>
</dbReference>
<accession>A0A0W8EAZ4</accession>
<dbReference type="Gene3D" id="3.30.70.580">
    <property type="entry name" value="Pseudouridine synthase I, catalytic domain, N-terminal subdomain"/>
    <property type="match status" value="1"/>
</dbReference>
<feature type="domain" description="Pseudouridine synthase I TruA alpha/beta" evidence="4">
    <location>
        <begin position="138"/>
        <end position="235"/>
    </location>
</feature>
<evidence type="ECO:0000256" key="1">
    <source>
        <dbReference type="ARBA" id="ARBA00009375"/>
    </source>
</evidence>